<feature type="region of interest" description="Disordered" evidence="1">
    <location>
        <begin position="1"/>
        <end position="67"/>
    </location>
</feature>
<feature type="compositionally biased region" description="Basic and acidic residues" evidence="1">
    <location>
        <begin position="13"/>
        <end position="23"/>
    </location>
</feature>
<dbReference type="AlphaFoldDB" id="A0A7S1E0D0"/>
<sequence length="107" mass="12549">MVQQPSESEDSFDEHHTIQEVRSDSPTSSILRHSSPSKLSSSFREQSKPFTNHEEGEEDLKRPAWLKTQEVENSAKECWQETEKNFERGYKKVQRFYETNGYGHVRA</sequence>
<accession>A0A7S1E0D0</accession>
<name>A0A7S1E0D0_9STRA</name>
<organism evidence="2">
    <name type="scientific">Thalassionema nitzschioides</name>
    <dbReference type="NCBI Taxonomy" id="33649"/>
    <lineage>
        <taxon>Eukaryota</taxon>
        <taxon>Sar</taxon>
        <taxon>Stramenopiles</taxon>
        <taxon>Ochrophyta</taxon>
        <taxon>Bacillariophyta</taxon>
        <taxon>Fragilariophyceae</taxon>
        <taxon>Fragilariophycidae</taxon>
        <taxon>Thalassionemales</taxon>
        <taxon>Thalassionemataceae</taxon>
        <taxon>Thalassionema</taxon>
    </lineage>
</organism>
<gene>
    <name evidence="2" type="ORF">TNIT0693_LOCUS789</name>
</gene>
<feature type="compositionally biased region" description="Basic and acidic residues" evidence="1">
    <location>
        <begin position="45"/>
        <end position="62"/>
    </location>
</feature>
<dbReference type="EMBL" id="HBFY01001956">
    <property type="protein sequence ID" value="CAD8961259.1"/>
    <property type="molecule type" value="Transcribed_RNA"/>
</dbReference>
<evidence type="ECO:0000313" key="2">
    <source>
        <dbReference type="EMBL" id="CAD8961259.1"/>
    </source>
</evidence>
<reference evidence="2" key="1">
    <citation type="submission" date="2021-01" db="EMBL/GenBank/DDBJ databases">
        <authorList>
            <person name="Corre E."/>
            <person name="Pelletier E."/>
            <person name="Niang G."/>
            <person name="Scheremetjew M."/>
            <person name="Finn R."/>
            <person name="Kale V."/>
            <person name="Holt S."/>
            <person name="Cochrane G."/>
            <person name="Meng A."/>
            <person name="Brown T."/>
            <person name="Cohen L."/>
        </authorList>
    </citation>
    <scope>NUCLEOTIDE SEQUENCE</scope>
</reference>
<protein>
    <submittedName>
        <fullName evidence="2">Uncharacterized protein</fullName>
    </submittedName>
</protein>
<evidence type="ECO:0000256" key="1">
    <source>
        <dbReference type="SAM" id="MobiDB-lite"/>
    </source>
</evidence>
<feature type="compositionally biased region" description="Low complexity" evidence="1">
    <location>
        <begin position="28"/>
        <end position="42"/>
    </location>
</feature>
<proteinExistence type="predicted"/>